<dbReference type="OrthoDB" id="660555at2759"/>
<evidence type="ECO:0000256" key="2">
    <source>
        <dbReference type="SAM" id="MobiDB-lite"/>
    </source>
</evidence>
<feature type="compositionally biased region" description="Low complexity" evidence="2">
    <location>
        <begin position="803"/>
        <end position="820"/>
    </location>
</feature>
<evidence type="ECO:0000313" key="4">
    <source>
        <dbReference type="EMBL" id="KAF2077285.1"/>
    </source>
</evidence>
<keyword evidence="1" id="KW-0175">Coiled coil</keyword>
<feature type="region of interest" description="Disordered" evidence="2">
    <location>
        <begin position="129"/>
        <end position="197"/>
    </location>
</feature>
<dbReference type="Proteomes" id="UP000695562">
    <property type="component" value="Unassembled WGS sequence"/>
</dbReference>
<feature type="domain" description="DH" evidence="3">
    <location>
        <begin position="335"/>
        <end position="521"/>
    </location>
</feature>
<comment type="caution">
    <text evidence="4">The sequence shown here is derived from an EMBL/GenBank/DDBJ whole genome shotgun (WGS) entry which is preliminary data.</text>
</comment>
<dbReference type="PANTHER" id="PTHR12673:SF92">
    <property type="entry name" value="DH DOMAIN-CONTAINING PROTEIN"/>
    <property type="match status" value="1"/>
</dbReference>
<organism evidence="4 5">
    <name type="scientific">Polysphondylium violaceum</name>
    <dbReference type="NCBI Taxonomy" id="133409"/>
    <lineage>
        <taxon>Eukaryota</taxon>
        <taxon>Amoebozoa</taxon>
        <taxon>Evosea</taxon>
        <taxon>Eumycetozoa</taxon>
        <taxon>Dictyostelia</taxon>
        <taxon>Dictyosteliales</taxon>
        <taxon>Dictyosteliaceae</taxon>
        <taxon>Polysphondylium</taxon>
    </lineage>
</organism>
<sequence length="951" mass="110543">MQSIDNNNNNDKDKDKKSKSKSSSKKKDAGDGIVISNPTNFRQLSTPKNSNITNQQNISADEYIYDSNSNQNNVNYNNSNDLYNQDEYNQYESYNQDENYNHDQQLEQELNQYENDQYEYNQNYDQEQYYEEQQEQQQPQQLQQPYCPPIPTSKPRMSLQNALKSPPMSSNNNINNNSSDSSNNNNNNNNNNHNHNHRTSKVYFKVSNELLKGVKEWEEKKELYQQSIKKLLSSKSNELDKIFSHYLQEMKPILSQFQFDETMKKEILDKEEKRLEEVKQQLFGSKNASILVLENQIQIRKKEILMHNKITLLQKVVRGWLARKRYSKLKSDIIQRNKCAHEIIETERRYVNSLELIINVFLVPLQSTKKDLLSASEITTIFSNCTSLYGVHKELLESLEKRWEKWDQQQCLAECFINLSPYLKLYTQYINNFNNAISTLSECKKRDSKVKDFFFKDCKTNPLLDKRDFLDLNIQPVQRIPRYRLLLSDLLKHTPEGHKDYNNIKKALEEIQNLANNINESKRNAEGLEKIMLIQSSLTKNIELVQPYRRHIKDITILFDKKGRVKERHLFIFNDSILLCKKQSNILPSGIVESSGNHRYIPITHMSLYGAIILQVDDQVIKHKFAILGNQHLYFYAKSAVEQHELILLLKEIVKELDENNTSLKREEIDTLQRPLVRESSSYRESVDLSKILNLQKLANTNNNNNSNNSNNSHGISSNNLVRERNSTTFFSRTDSNSSLGSSGGNSNNGNDSPKARNSPTLHYSPPNSMKSQNHSSSPLSESINIQSIQQQQQYLPTPPSLQSPQSLNQPMNNNNNNNTIIQPQINLSIRELIDIYNEICNLQKEIFQSNNNGFNQSSAASLDKLNKTLERISTLKNQSLEILKQEEISSRLQEAITLGKDHIGAFTEWIKRSYTPQDPSGQYPKQLTINLMKWYNHLFTIWSSVLDYKK</sequence>
<dbReference type="PROSITE" id="PS50096">
    <property type="entry name" value="IQ"/>
    <property type="match status" value="1"/>
</dbReference>
<dbReference type="InterPro" id="IPR035899">
    <property type="entry name" value="DBL_dom_sf"/>
</dbReference>
<accession>A0A8J4Q137</accession>
<dbReference type="EMBL" id="AJWJ01000033">
    <property type="protein sequence ID" value="KAF2077285.1"/>
    <property type="molecule type" value="Genomic_DNA"/>
</dbReference>
<dbReference type="SUPFAM" id="SSF50729">
    <property type="entry name" value="PH domain-like"/>
    <property type="match status" value="1"/>
</dbReference>
<evidence type="ECO:0000313" key="5">
    <source>
        <dbReference type="Proteomes" id="UP000695562"/>
    </source>
</evidence>
<dbReference type="FunFam" id="1.20.900.10:FF:000003">
    <property type="entry name" value="Rho guanine nucleotide exchange factor 10 like"/>
    <property type="match status" value="1"/>
</dbReference>
<dbReference type="AlphaFoldDB" id="A0A8J4Q137"/>
<name>A0A8J4Q137_9MYCE</name>
<dbReference type="Gene3D" id="2.30.29.30">
    <property type="entry name" value="Pleckstrin-homology domain (PH domain)/Phosphotyrosine-binding domain (PTB)"/>
    <property type="match status" value="1"/>
</dbReference>
<feature type="region of interest" description="Disordered" evidence="2">
    <location>
        <begin position="1"/>
        <end position="53"/>
    </location>
</feature>
<dbReference type="Gene3D" id="1.20.900.10">
    <property type="entry name" value="Dbl homology (DH) domain"/>
    <property type="match status" value="1"/>
</dbReference>
<dbReference type="PANTHER" id="PTHR12673">
    <property type="entry name" value="FACIOGENITAL DYSPLASIA PROTEIN"/>
    <property type="match status" value="1"/>
</dbReference>
<dbReference type="PROSITE" id="PS50010">
    <property type="entry name" value="DH_2"/>
    <property type="match status" value="1"/>
</dbReference>
<dbReference type="SMART" id="SM00325">
    <property type="entry name" value="RhoGEF"/>
    <property type="match status" value="1"/>
</dbReference>
<feature type="region of interest" description="Disordered" evidence="2">
    <location>
        <begin position="700"/>
        <end position="719"/>
    </location>
</feature>
<dbReference type="SUPFAM" id="SSF48065">
    <property type="entry name" value="DBL homology domain (DH-domain)"/>
    <property type="match status" value="1"/>
</dbReference>
<feature type="coiled-coil region" evidence="1">
    <location>
        <begin position="501"/>
        <end position="531"/>
    </location>
</feature>
<dbReference type="InterPro" id="IPR000048">
    <property type="entry name" value="IQ_motif_EF-hand-BS"/>
</dbReference>
<feature type="coiled-coil region" evidence="1">
    <location>
        <begin position="261"/>
        <end position="288"/>
    </location>
</feature>
<keyword evidence="5" id="KW-1185">Reference proteome</keyword>
<feature type="compositionally biased region" description="Polar residues" evidence="2">
    <location>
        <begin position="756"/>
        <end position="782"/>
    </location>
</feature>
<feature type="compositionally biased region" description="Low complexity" evidence="2">
    <location>
        <begin position="135"/>
        <end position="145"/>
    </location>
</feature>
<dbReference type="InterPro" id="IPR051092">
    <property type="entry name" value="FYVE_RhoGEF_PH"/>
</dbReference>
<feature type="compositionally biased region" description="Polar residues" evidence="2">
    <location>
        <begin position="36"/>
        <end position="53"/>
    </location>
</feature>
<feature type="compositionally biased region" description="Low complexity" evidence="2">
    <location>
        <begin position="783"/>
        <end position="796"/>
    </location>
</feature>
<dbReference type="GO" id="GO:0005085">
    <property type="term" value="F:guanyl-nucleotide exchange factor activity"/>
    <property type="evidence" value="ECO:0007669"/>
    <property type="project" value="InterPro"/>
</dbReference>
<dbReference type="InterPro" id="IPR000219">
    <property type="entry name" value="DH_dom"/>
</dbReference>
<dbReference type="CDD" id="cd00160">
    <property type="entry name" value="RhoGEF"/>
    <property type="match status" value="1"/>
</dbReference>
<feature type="region of interest" description="Disordered" evidence="2">
    <location>
        <begin position="731"/>
        <end position="820"/>
    </location>
</feature>
<dbReference type="InterPro" id="IPR011993">
    <property type="entry name" value="PH-like_dom_sf"/>
</dbReference>
<feature type="compositionally biased region" description="Low complexity" evidence="2">
    <location>
        <begin position="735"/>
        <end position="753"/>
    </location>
</feature>
<proteinExistence type="predicted"/>
<evidence type="ECO:0000256" key="1">
    <source>
        <dbReference type="SAM" id="Coils"/>
    </source>
</evidence>
<evidence type="ECO:0000259" key="3">
    <source>
        <dbReference type="PROSITE" id="PS50010"/>
    </source>
</evidence>
<dbReference type="Pfam" id="PF00621">
    <property type="entry name" value="RhoGEF"/>
    <property type="match status" value="1"/>
</dbReference>
<dbReference type="Pfam" id="PF00612">
    <property type="entry name" value="IQ"/>
    <property type="match status" value="1"/>
</dbReference>
<gene>
    <name evidence="4" type="ORF">CYY_001410</name>
</gene>
<feature type="compositionally biased region" description="Low complexity" evidence="2">
    <location>
        <begin position="169"/>
        <end position="193"/>
    </location>
</feature>
<protein>
    <recommendedName>
        <fullName evidence="3">DH domain-containing protein</fullName>
    </recommendedName>
</protein>
<dbReference type="GO" id="GO:0005737">
    <property type="term" value="C:cytoplasm"/>
    <property type="evidence" value="ECO:0007669"/>
    <property type="project" value="TreeGrafter"/>
</dbReference>
<dbReference type="SMART" id="SM00015">
    <property type="entry name" value="IQ"/>
    <property type="match status" value="1"/>
</dbReference>
<reference evidence="4" key="1">
    <citation type="submission" date="2020-01" db="EMBL/GenBank/DDBJ databases">
        <title>Development of genomics and gene disruption for Polysphondylium violaceum indicates a role for the polyketide synthase stlB in stalk morphogenesis.</title>
        <authorList>
            <person name="Narita B."/>
            <person name="Kawabe Y."/>
            <person name="Kin K."/>
            <person name="Saito T."/>
            <person name="Gibbs R."/>
            <person name="Kuspa A."/>
            <person name="Muzny D."/>
            <person name="Queller D."/>
            <person name="Richards S."/>
            <person name="Strassman J."/>
            <person name="Sucgang R."/>
            <person name="Worley K."/>
            <person name="Schaap P."/>
        </authorList>
    </citation>
    <scope>NUCLEOTIDE SEQUENCE</scope>
    <source>
        <strain evidence="4">QSvi11</strain>
    </source>
</reference>